<evidence type="ECO:0000256" key="2">
    <source>
        <dbReference type="ARBA" id="ARBA00022692"/>
    </source>
</evidence>
<sequence>RAAQSQKATNSFRKRQKLLCSKRSYCTRLQHRIKRRNNRAAKMYSGYGYGDPESGGNFQNTFSAFEEKSIRLGFIRKVYGILSVQLFISFAFVLIPTVNEHVALFARNNPWLLILSLVIAFGSMITLACCEVHRSFPTNFICLGLFTLAESFMLMAVGATTKPEIVLWAVIITAVVCIALTIFAFQTKIDFTVFNGIMFVLLIVLMVMGIIMMFIEWSRVLHLVYAGLGAFIFSAYLVIDTQMIIGGSHKYQFSPEDYVFAAITLYVDIINLFLMILTILQASRD</sequence>
<evidence type="ECO:0000313" key="7">
    <source>
        <dbReference type="Proteomes" id="UP000285301"/>
    </source>
</evidence>
<dbReference type="OrthoDB" id="7933078at2759"/>
<dbReference type="Proteomes" id="UP000285301">
    <property type="component" value="Unassembled WGS sequence"/>
</dbReference>
<dbReference type="AlphaFoldDB" id="A0A3S3SBS7"/>
<feature type="transmembrane region" description="Helical" evidence="5">
    <location>
        <begin position="78"/>
        <end position="98"/>
    </location>
</feature>
<feature type="transmembrane region" description="Helical" evidence="5">
    <location>
        <begin position="165"/>
        <end position="185"/>
    </location>
</feature>
<dbReference type="CDD" id="cd10428">
    <property type="entry name" value="LFG_like"/>
    <property type="match status" value="1"/>
</dbReference>
<evidence type="ECO:0000256" key="3">
    <source>
        <dbReference type="ARBA" id="ARBA00022989"/>
    </source>
</evidence>
<comment type="subcellular location">
    <subcellularLocation>
        <location evidence="1">Membrane</location>
        <topology evidence="1">Multi-pass membrane protein</topology>
    </subcellularLocation>
</comment>
<accession>A0A3S3SBS7</accession>
<protein>
    <submittedName>
        <fullName evidence="6">Lifeguard-like protein</fullName>
    </submittedName>
</protein>
<dbReference type="Pfam" id="PF01027">
    <property type="entry name" value="Bax1-I"/>
    <property type="match status" value="1"/>
</dbReference>
<dbReference type="PANTHER" id="PTHR23291">
    <property type="entry name" value="BAX INHIBITOR-RELATED"/>
    <property type="match status" value="1"/>
</dbReference>
<keyword evidence="2 5" id="KW-0812">Transmembrane</keyword>
<feature type="transmembrane region" description="Helical" evidence="5">
    <location>
        <begin position="192"/>
        <end position="215"/>
    </location>
</feature>
<dbReference type="PANTHER" id="PTHR23291:SF47">
    <property type="entry name" value="TRANSMEMBRANE BAX INHIBITOR MOTIF CONTAINING 7"/>
    <property type="match status" value="1"/>
</dbReference>
<feature type="transmembrane region" description="Helical" evidence="5">
    <location>
        <begin position="140"/>
        <end position="159"/>
    </location>
</feature>
<evidence type="ECO:0000256" key="4">
    <source>
        <dbReference type="ARBA" id="ARBA00023136"/>
    </source>
</evidence>
<feature type="transmembrane region" description="Helical" evidence="5">
    <location>
        <begin position="259"/>
        <end position="280"/>
    </location>
</feature>
<gene>
    <name evidence="6" type="ORF">B4U79_04143</name>
</gene>
<dbReference type="GO" id="GO:0016020">
    <property type="term" value="C:membrane"/>
    <property type="evidence" value="ECO:0007669"/>
    <property type="project" value="UniProtKB-SubCell"/>
</dbReference>
<evidence type="ECO:0000256" key="1">
    <source>
        <dbReference type="ARBA" id="ARBA00004141"/>
    </source>
</evidence>
<keyword evidence="3 5" id="KW-1133">Transmembrane helix</keyword>
<dbReference type="EMBL" id="NCKU01001500">
    <property type="protein sequence ID" value="RWS11977.1"/>
    <property type="molecule type" value="Genomic_DNA"/>
</dbReference>
<feature type="non-terminal residue" evidence="6">
    <location>
        <position position="1"/>
    </location>
</feature>
<keyword evidence="7" id="KW-1185">Reference proteome</keyword>
<dbReference type="InterPro" id="IPR006214">
    <property type="entry name" value="Bax_inhibitor_1-related"/>
</dbReference>
<feature type="transmembrane region" description="Helical" evidence="5">
    <location>
        <begin position="110"/>
        <end position="128"/>
    </location>
</feature>
<comment type="similarity">
    <text evidence="5">Belongs to the BI1 family.</text>
</comment>
<evidence type="ECO:0000313" key="6">
    <source>
        <dbReference type="EMBL" id="RWS11977.1"/>
    </source>
</evidence>
<keyword evidence="4 5" id="KW-0472">Membrane</keyword>
<reference evidence="6 7" key="1">
    <citation type="journal article" date="2018" name="Gigascience">
        <title>Genomes of trombidid mites reveal novel predicted allergens and laterally-transferred genes associated with secondary metabolism.</title>
        <authorList>
            <person name="Dong X."/>
            <person name="Chaisiri K."/>
            <person name="Xia D."/>
            <person name="Armstrong S.D."/>
            <person name="Fang Y."/>
            <person name="Donnelly M.J."/>
            <person name="Kadowaki T."/>
            <person name="McGarry J.W."/>
            <person name="Darby A.C."/>
            <person name="Makepeace B.L."/>
        </authorList>
    </citation>
    <scope>NUCLEOTIDE SEQUENCE [LARGE SCALE GENOMIC DNA]</scope>
    <source>
        <strain evidence="6">UoL-WK</strain>
    </source>
</reference>
<comment type="caution">
    <text evidence="6">The sequence shown here is derived from an EMBL/GenBank/DDBJ whole genome shotgun (WGS) entry which is preliminary data.</text>
</comment>
<feature type="transmembrane region" description="Helical" evidence="5">
    <location>
        <begin position="221"/>
        <end position="239"/>
    </location>
</feature>
<name>A0A3S3SBS7_9ACAR</name>
<organism evidence="6 7">
    <name type="scientific">Dinothrombium tinctorium</name>
    <dbReference type="NCBI Taxonomy" id="1965070"/>
    <lineage>
        <taxon>Eukaryota</taxon>
        <taxon>Metazoa</taxon>
        <taxon>Ecdysozoa</taxon>
        <taxon>Arthropoda</taxon>
        <taxon>Chelicerata</taxon>
        <taxon>Arachnida</taxon>
        <taxon>Acari</taxon>
        <taxon>Acariformes</taxon>
        <taxon>Trombidiformes</taxon>
        <taxon>Prostigmata</taxon>
        <taxon>Anystina</taxon>
        <taxon>Parasitengona</taxon>
        <taxon>Trombidioidea</taxon>
        <taxon>Trombidiidae</taxon>
        <taxon>Dinothrombium</taxon>
    </lineage>
</organism>
<evidence type="ECO:0000256" key="5">
    <source>
        <dbReference type="RuleBase" id="RU004379"/>
    </source>
</evidence>
<proteinExistence type="inferred from homology"/>